<comment type="similarity">
    <text evidence="1">Belongs to the PPR family. P subfamily.</text>
</comment>
<dbReference type="PANTHER" id="PTHR45717">
    <property type="entry name" value="OS12G0527900 PROTEIN"/>
    <property type="match status" value="1"/>
</dbReference>
<sequence length="360" mass="40051">MKCLGRYAIKNLLSRRLPSIRFAGTLTSPKLNETLHSRIMALGREQKKVTPPLDEWLKRGKDLNPAVLRGLINSLCESQRFNHALQVSEWITKRGIFDLSTEDFASRLCLVEISTGLKEAEKFFKSIPENMRDDSVHTTLLSLYTISKKTRHEAEATYQTMRVQNMLLKPYPYYSMIYLYALLGEKNMIDEILRQMKENGVEHDKNLTANNVLKAYASLPDVEAMEMFLMGLEVEEPRFSLATELVVDTKSKDSANKVLMMMYWDAGAKQDASRLSRLIYPKSKKGKRMKAYDEKIESYGGDSSDPIIFIDNRRDCGSVGDGDVDVDVDVDVDDGFSGSSDGGASCGGGGCGGGGCGGGD</sequence>
<accession>A0A654EDJ3</accession>
<dbReference type="EMBL" id="CACRSJ010000104">
    <property type="protein sequence ID" value="VYS47367.1"/>
    <property type="molecule type" value="Genomic_DNA"/>
</dbReference>
<organism evidence="2 3">
    <name type="scientific">Arabidopsis thaliana</name>
    <name type="common">Mouse-ear cress</name>
    <dbReference type="NCBI Taxonomy" id="3702"/>
    <lineage>
        <taxon>Eukaryota</taxon>
        <taxon>Viridiplantae</taxon>
        <taxon>Streptophyta</taxon>
        <taxon>Embryophyta</taxon>
        <taxon>Tracheophyta</taxon>
        <taxon>Spermatophyta</taxon>
        <taxon>Magnoliopsida</taxon>
        <taxon>eudicotyledons</taxon>
        <taxon>Gunneridae</taxon>
        <taxon>Pentapetalae</taxon>
        <taxon>rosids</taxon>
        <taxon>malvids</taxon>
        <taxon>Brassicales</taxon>
        <taxon>Brassicaceae</taxon>
        <taxon>Camelineae</taxon>
        <taxon>Arabidopsis</taxon>
    </lineage>
</organism>
<dbReference type="InterPro" id="IPR011990">
    <property type="entry name" value="TPR-like_helical_dom_sf"/>
</dbReference>
<dbReference type="Gene3D" id="1.25.40.10">
    <property type="entry name" value="Tetratricopeptide repeat domain"/>
    <property type="match status" value="1"/>
</dbReference>
<evidence type="ECO:0000313" key="2">
    <source>
        <dbReference type="EMBL" id="VYS47367.1"/>
    </source>
</evidence>
<evidence type="ECO:0000256" key="1">
    <source>
        <dbReference type="ARBA" id="ARBA00007626"/>
    </source>
</evidence>
<dbReference type="AlphaFoldDB" id="A0A654EDJ3"/>
<gene>
    <name evidence="2" type="ORF">AN1_LOCUS2859</name>
</gene>
<protein>
    <submittedName>
        <fullName evidence="2">Uncharacterized protein</fullName>
    </submittedName>
</protein>
<dbReference type="Proteomes" id="UP000426265">
    <property type="component" value="Unassembled WGS sequence"/>
</dbReference>
<dbReference type="ExpressionAtlas" id="A0A654EDJ3">
    <property type="expression patterns" value="baseline and differential"/>
</dbReference>
<evidence type="ECO:0000313" key="3">
    <source>
        <dbReference type="Proteomes" id="UP000426265"/>
    </source>
</evidence>
<dbReference type="PANTHER" id="PTHR45717:SF22">
    <property type="entry name" value="PENTATRICOPEPTIDE REPEAT (PPR) SUPERFAMILY PROTEIN"/>
    <property type="match status" value="1"/>
</dbReference>
<reference evidence="2 3" key="1">
    <citation type="submission" date="2019-11" db="EMBL/GenBank/DDBJ databases">
        <authorList>
            <person name="Jiao W.-B."/>
            <person name="Schneeberger K."/>
        </authorList>
    </citation>
    <scope>NUCLEOTIDE SEQUENCE [LARGE SCALE GENOMIC DNA]</scope>
    <source>
        <strain evidence="3">cv. An-1</strain>
    </source>
</reference>
<proteinExistence type="inferred from homology"/>
<name>A0A654EDJ3_ARATH</name>